<sequence>MSSIHREATRLLYKAMNLTGSPSTDSEYRDLLHKFRADLTFSLAVQEAAIGLELHILDVSERGLIVAPSSKESRFSLRMADLRGQFNAEQKVALAMAHLAISAVFFPTTDRLDDDAKAPLPATLARFRDTLLGIVNRLSDAQGSDETADVAEDLVLGWQYLKRLPAVNPKAERASASSLDGFVRIAVNRMVEYGLLRMAREGEDEALSLFTATHRLRVHLRELTLPRLFHVTRDAANAAEAL</sequence>
<dbReference type="RefSeq" id="WP_310011526.1">
    <property type="nucleotide sequence ID" value="NZ_JAVDSJ010000005.1"/>
</dbReference>
<evidence type="ECO:0000313" key="2">
    <source>
        <dbReference type="Proteomes" id="UP001260715"/>
    </source>
</evidence>
<gene>
    <name evidence="1" type="ORF">J2W50_003864</name>
</gene>
<name>A0ABU1PIB2_9BURK</name>
<organism evidence="1 2">
    <name type="scientific">Herbaspirillum frisingense</name>
    <dbReference type="NCBI Taxonomy" id="92645"/>
    <lineage>
        <taxon>Bacteria</taxon>
        <taxon>Pseudomonadati</taxon>
        <taxon>Pseudomonadota</taxon>
        <taxon>Betaproteobacteria</taxon>
        <taxon>Burkholderiales</taxon>
        <taxon>Oxalobacteraceae</taxon>
        <taxon>Herbaspirillum</taxon>
    </lineage>
</organism>
<keyword evidence="2" id="KW-1185">Reference proteome</keyword>
<proteinExistence type="predicted"/>
<dbReference type="Proteomes" id="UP001260715">
    <property type="component" value="Unassembled WGS sequence"/>
</dbReference>
<comment type="caution">
    <text evidence="1">The sequence shown here is derived from an EMBL/GenBank/DDBJ whole genome shotgun (WGS) entry which is preliminary data.</text>
</comment>
<dbReference type="EMBL" id="JAVDSJ010000005">
    <property type="protein sequence ID" value="MDR6585646.1"/>
    <property type="molecule type" value="Genomic_DNA"/>
</dbReference>
<reference evidence="1 2" key="1">
    <citation type="submission" date="2023-07" db="EMBL/GenBank/DDBJ databases">
        <title>Sorghum-associated microbial communities from plants grown in Nebraska, USA.</title>
        <authorList>
            <person name="Schachtman D."/>
        </authorList>
    </citation>
    <scope>NUCLEOTIDE SEQUENCE [LARGE SCALE GENOMIC DNA]</scope>
    <source>
        <strain evidence="1 2">596</strain>
    </source>
</reference>
<accession>A0ABU1PIB2</accession>
<protein>
    <submittedName>
        <fullName evidence="1">Uncharacterized protein</fullName>
    </submittedName>
</protein>
<evidence type="ECO:0000313" key="1">
    <source>
        <dbReference type="EMBL" id="MDR6585646.1"/>
    </source>
</evidence>